<gene>
    <name evidence="2" type="ORF">LTRI10_LOCUS10795</name>
</gene>
<feature type="region of interest" description="Disordered" evidence="1">
    <location>
        <begin position="1"/>
        <end position="71"/>
    </location>
</feature>
<accession>A0AAV2D5F0</accession>
<evidence type="ECO:0000313" key="2">
    <source>
        <dbReference type="EMBL" id="CAL1366775.1"/>
    </source>
</evidence>
<keyword evidence="3" id="KW-1185">Reference proteome</keyword>
<dbReference type="AlphaFoldDB" id="A0AAV2D5F0"/>
<proteinExistence type="predicted"/>
<evidence type="ECO:0000313" key="3">
    <source>
        <dbReference type="Proteomes" id="UP001497516"/>
    </source>
</evidence>
<feature type="compositionally biased region" description="Basic residues" evidence="1">
    <location>
        <begin position="44"/>
        <end position="55"/>
    </location>
</feature>
<protein>
    <submittedName>
        <fullName evidence="2">Uncharacterized protein</fullName>
    </submittedName>
</protein>
<feature type="compositionally biased region" description="Acidic residues" evidence="1">
    <location>
        <begin position="61"/>
        <end position="71"/>
    </location>
</feature>
<dbReference type="EMBL" id="OZ034815">
    <property type="protein sequence ID" value="CAL1366775.1"/>
    <property type="molecule type" value="Genomic_DNA"/>
</dbReference>
<organism evidence="2 3">
    <name type="scientific">Linum trigynum</name>
    <dbReference type="NCBI Taxonomy" id="586398"/>
    <lineage>
        <taxon>Eukaryota</taxon>
        <taxon>Viridiplantae</taxon>
        <taxon>Streptophyta</taxon>
        <taxon>Embryophyta</taxon>
        <taxon>Tracheophyta</taxon>
        <taxon>Spermatophyta</taxon>
        <taxon>Magnoliopsida</taxon>
        <taxon>eudicotyledons</taxon>
        <taxon>Gunneridae</taxon>
        <taxon>Pentapetalae</taxon>
        <taxon>rosids</taxon>
        <taxon>fabids</taxon>
        <taxon>Malpighiales</taxon>
        <taxon>Linaceae</taxon>
        <taxon>Linum</taxon>
    </lineage>
</organism>
<dbReference type="Proteomes" id="UP001497516">
    <property type="component" value="Chromosome 2"/>
</dbReference>
<evidence type="ECO:0000256" key="1">
    <source>
        <dbReference type="SAM" id="MobiDB-lite"/>
    </source>
</evidence>
<sequence length="71" mass="7978">MSGNPRGSPREGRKRGVSAFSGSWEGRNERGAWGSLATEAGHFNFRRRRERRVKAGGRGAEEEEKEGDEMR</sequence>
<reference evidence="2 3" key="1">
    <citation type="submission" date="2024-04" db="EMBL/GenBank/DDBJ databases">
        <authorList>
            <person name="Fracassetti M."/>
        </authorList>
    </citation>
    <scope>NUCLEOTIDE SEQUENCE [LARGE SCALE GENOMIC DNA]</scope>
</reference>
<name>A0AAV2D5F0_9ROSI</name>